<keyword evidence="9" id="KW-1185">Reference proteome</keyword>
<dbReference type="Pfam" id="PF02653">
    <property type="entry name" value="BPD_transp_2"/>
    <property type="match status" value="1"/>
</dbReference>
<dbReference type="KEGG" id="hlt:I7X12_07515"/>
<dbReference type="GO" id="GO:0005886">
    <property type="term" value="C:plasma membrane"/>
    <property type="evidence" value="ECO:0007669"/>
    <property type="project" value="UniProtKB-SubCell"/>
</dbReference>
<evidence type="ECO:0000256" key="5">
    <source>
        <dbReference type="ARBA" id="ARBA00023136"/>
    </source>
</evidence>
<evidence type="ECO:0000256" key="1">
    <source>
        <dbReference type="ARBA" id="ARBA00004651"/>
    </source>
</evidence>
<name>A0A7T3KWS0_9EURY</name>
<dbReference type="EMBL" id="CP065856">
    <property type="protein sequence ID" value="QPV64449.1"/>
    <property type="molecule type" value="Genomic_DNA"/>
</dbReference>
<feature type="region of interest" description="Disordered" evidence="6">
    <location>
        <begin position="374"/>
        <end position="395"/>
    </location>
</feature>
<accession>A0A7T3KWS0</accession>
<comment type="subcellular location">
    <subcellularLocation>
        <location evidence="1">Cell membrane</location>
        <topology evidence="1">Multi-pass membrane protein</topology>
    </subcellularLocation>
</comment>
<protein>
    <submittedName>
        <fullName evidence="8">Urea ABC transporter permease</fullName>
    </submittedName>
</protein>
<keyword evidence="2" id="KW-1003">Cell membrane</keyword>
<dbReference type="AlphaFoldDB" id="A0A7T3KWS0"/>
<dbReference type="GO" id="GO:0015658">
    <property type="term" value="F:branched-chain amino acid transmembrane transporter activity"/>
    <property type="evidence" value="ECO:0007669"/>
    <property type="project" value="InterPro"/>
</dbReference>
<reference evidence="8 9" key="1">
    <citation type="submission" date="2020-12" db="EMBL/GenBank/DDBJ databases">
        <title>Halosimplex halophilum sp. nov. and Halosimplex salinum sp. nov., two new members of the genus Halosimplex.</title>
        <authorList>
            <person name="Cui H.L."/>
        </authorList>
    </citation>
    <scope>NUCLEOTIDE SEQUENCE [LARGE SCALE GENOMIC DNA]</scope>
    <source>
        <strain evidence="8 9">YGH94</strain>
    </source>
</reference>
<keyword evidence="4 7" id="KW-1133">Transmembrane helix</keyword>
<organism evidence="8 9">
    <name type="scientific">Halosimplex litoreum</name>
    <dbReference type="NCBI Taxonomy" id="1198301"/>
    <lineage>
        <taxon>Archaea</taxon>
        <taxon>Methanobacteriati</taxon>
        <taxon>Methanobacteriota</taxon>
        <taxon>Stenosarchaea group</taxon>
        <taxon>Halobacteria</taxon>
        <taxon>Halobacteriales</taxon>
        <taxon>Haloarculaceae</taxon>
        <taxon>Halosimplex</taxon>
    </lineage>
</organism>
<dbReference type="Proteomes" id="UP000595001">
    <property type="component" value="Chromosome"/>
</dbReference>
<feature type="transmembrane region" description="Helical" evidence="7">
    <location>
        <begin position="311"/>
        <end position="327"/>
    </location>
</feature>
<feature type="transmembrane region" description="Helical" evidence="7">
    <location>
        <begin position="37"/>
        <end position="56"/>
    </location>
</feature>
<feature type="transmembrane region" description="Helical" evidence="7">
    <location>
        <begin position="289"/>
        <end position="306"/>
    </location>
</feature>
<feature type="transmembrane region" description="Helical" evidence="7">
    <location>
        <begin position="146"/>
        <end position="163"/>
    </location>
</feature>
<dbReference type="OrthoDB" id="30958at2157"/>
<feature type="transmembrane region" description="Helical" evidence="7">
    <location>
        <begin position="333"/>
        <end position="349"/>
    </location>
</feature>
<keyword evidence="3 7" id="KW-0812">Transmembrane</keyword>
<dbReference type="InterPro" id="IPR001851">
    <property type="entry name" value="ABC_transp_permease"/>
</dbReference>
<evidence type="ECO:0000256" key="3">
    <source>
        <dbReference type="ARBA" id="ARBA00022692"/>
    </source>
</evidence>
<dbReference type="PANTHER" id="PTHR30482:SF4">
    <property type="entry name" value="SLR1201 PROTEIN"/>
    <property type="match status" value="1"/>
</dbReference>
<evidence type="ECO:0000313" key="9">
    <source>
        <dbReference type="Proteomes" id="UP000595001"/>
    </source>
</evidence>
<evidence type="ECO:0000256" key="6">
    <source>
        <dbReference type="SAM" id="MobiDB-lite"/>
    </source>
</evidence>
<evidence type="ECO:0000313" key="8">
    <source>
        <dbReference type="EMBL" id="QPV64449.1"/>
    </source>
</evidence>
<sequence length="395" mass="41550">MAAETTGSGSNLPRPVVAVVRAWQRVFHGPNTIGNCWQFWAGFAIAVAALFAYPVLAGGYQASRFALFLVYAFLGLSLSVVWGYAGILSFGQVAFFGVAGYTFGIVSLNISSPLGIMGAFVGAVVAGALLSFVLGYFMFYGGVRDVYVTIITLVVTLVLETFMSQTAGDEWTIGAAPLGGFNGMPGIPELTVPIPALPGVWGSPVVLGAGDGTFYRFALVLLVATYLGLRALVNSDYGRVMVAVREDEDRTRMFGYDVERVKLAVFTFGGALAGLAGVLYAAWGNYISPGVYALTFASLPVIWVSVGGRKSLLGALVGSIALAFASNSLVGQWAFVIIGALLLVVVLFLPRGFVPAARDVVLFAWRTARRYRGGEAEGGVSESPDAAADPEVTDP</sequence>
<evidence type="ECO:0000256" key="2">
    <source>
        <dbReference type="ARBA" id="ARBA00022475"/>
    </source>
</evidence>
<dbReference type="GeneID" id="60588330"/>
<feature type="transmembrane region" description="Helical" evidence="7">
    <location>
        <begin position="68"/>
        <end position="96"/>
    </location>
</feature>
<feature type="transmembrane region" description="Helical" evidence="7">
    <location>
        <begin position="116"/>
        <end position="139"/>
    </location>
</feature>
<feature type="transmembrane region" description="Helical" evidence="7">
    <location>
        <begin position="214"/>
        <end position="233"/>
    </location>
</feature>
<dbReference type="InterPro" id="IPR043428">
    <property type="entry name" value="LivM-like"/>
</dbReference>
<feature type="transmembrane region" description="Helical" evidence="7">
    <location>
        <begin position="263"/>
        <end position="283"/>
    </location>
</feature>
<dbReference type="CDD" id="cd06581">
    <property type="entry name" value="TM_PBP1_LivM_like"/>
    <property type="match status" value="1"/>
</dbReference>
<keyword evidence="5 7" id="KW-0472">Membrane</keyword>
<dbReference type="RefSeq" id="WP_198063218.1">
    <property type="nucleotide sequence ID" value="NZ_CP065856.1"/>
</dbReference>
<evidence type="ECO:0000256" key="4">
    <source>
        <dbReference type="ARBA" id="ARBA00022989"/>
    </source>
</evidence>
<gene>
    <name evidence="8" type="ORF">I7X12_07515</name>
</gene>
<proteinExistence type="predicted"/>
<dbReference type="PANTHER" id="PTHR30482">
    <property type="entry name" value="HIGH-AFFINITY BRANCHED-CHAIN AMINO ACID TRANSPORT SYSTEM PERMEASE"/>
    <property type="match status" value="1"/>
</dbReference>
<evidence type="ECO:0000256" key="7">
    <source>
        <dbReference type="SAM" id="Phobius"/>
    </source>
</evidence>